<dbReference type="PANTHER" id="PTHR46844:SF1">
    <property type="entry name" value="SLR5058 PROTEIN"/>
    <property type="match status" value="1"/>
</dbReference>
<reference evidence="2 3" key="1">
    <citation type="journal article" date="2012" name="BMC Genomics">
        <title>Complete genome sequence of Saccharothrix espanaensis DSM 44229T and comparison to the other completely sequenced Pseudonocardiaceae.</title>
        <authorList>
            <person name="Strobel T."/>
            <person name="Al-Dilaimi A."/>
            <person name="Blom J."/>
            <person name="Gessner A."/>
            <person name="Kalinowski J."/>
            <person name="Luzhetska M."/>
            <person name="Puhler A."/>
            <person name="Szczepanowski R."/>
            <person name="Bechthold A."/>
            <person name="Ruckert C."/>
        </authorList>
    </citation>
    <scope>NUCLEOTIDE SEQUENCE [LARGE SCALE GENOMIC DNA]</scope>
    <source>
        <strain evidence="3">ATCC 51144 / DSM 44229 / JCM 9112 / NBRC 15066 / NRRL 15764</strain>
    </source>
</reference>
<dbReference type="Pfam" id="PF05729">
    <property type="entry name" value="NACHT"/>
    <property type="match status" value="1"/>
</dbReference>
<dbReference type="PATRIC" id="fig|1179773.3.peg.44"/>
<accession>K3W427</accession>
<dbReference type="HOGENOM" id="CLU_412711_0_0_11"/>
<sequence length="665" mass="72925">MRRRSPAGRLCIKPTGEADIVGLESAALRVGGTIASAGAKSWLRRRRAAFERSASLAELAQAELKGPLQQRKLDNLVGRIGQQVAEQLAPVLSGRFADVPSDEAEAAVLAVVDVLEDVDLSDEALLAVDADAEVLAKRIRAQFPRRAASLSPRAEELHELALDLACRHLVQVVRHLPSFQPVALAEVLSRLTSQADQLENLLARTPTTSLYAPAGTNRDELFRVEYLATLAATLDRLELLGLPGDEQPTLALTVAYLSLSVSGSSGSAKAKRGRVQVENWFDPLARNDSQDAEGVPVEAAIGDNPRVLLRGDAGSGKTTLVNWLAVRAARAELSDALAGWNDRVPFMVRLRTFADGDLPNPENFVSRCTPMIAQVMPEGWVHRQLVAGRAMLLVDGVDEVPAGRRREVKSWLRDLLATFPDTHVVVTARTAAADSRWLAAEEFQAVTLEPMNPLNIVDFVERWHQAAELSGAEIGDAERRLRAQLERPHLRQLAASPLLCAMLCALNLSHRSELPRNRMDLYAKALAMLLHLRDAERGIPVLLGDVEKRVLLRDLAWRLTLADKVELSAADALEHIGRKLPGMPNVTIEPKPIFDHLLERSGVLREPVPGRIDFVHRTFLEYLAADEAIQQHHVPTLISHAHLDTWWETVVMACLPPQAVGSCLP</sequence>
<name>K3W427_SACES</name>
<dbReference type="GO" id="GO:0005524">
    <property type="term" value="F:ATP binding"/>
    <property type="evidence" value="ECO:0007669"/>
    <property type="project" value="UniProtKB-KW"/>
</dbReference>
<protein>
    <submittedName>
        <fullName evidence="2">Large ATP-binding protein</fullName>
    </submittedName>
</protein>
<dbReference type="SUPFAM" id="SSF52540">
    <property type="entry name" value="P-loop containing nucleoside triphosphate hydrolases"/>
    <property type="match status" value="1"/>
</dbReference>
<dbReference type="Pfam" id="PF22733">
    <property type="entry name" value="NNH1"/>
    <property type="match status" value="1"/>
</dbReference>
<dbReference type="AlphaFoldDB" id="K3W427"/>
<dbReference type="eggNOG" id="COG5635">
    <property type="taxonomic scope" value="Bacteria"/>
</dbReference>
<dbReference type="OrthoDB" id="135105at2"/>
<keyword evidence="3" id="KW-1185">Reference proteome</keyword>
<dbReference type="InterPro" id="IPR054547">
    <property type="entry name" value="NNH1"/>
</dbReference>
<feature type="domain" description="NACHT" evidence="1">
    <location>
        <begin position="305"/>
        <end position="630"/>
    </location>
</feature>
<gene>
    <name evidence="2" type="ordered locus">BN6_00460</name>
</gene>
<dbReference type="KEGG" id="sesp:BN6_00460"/>
<dbReference type="PROSITE" id="PS50837">
    <property type="entry name" value="NACHT"/>
    <property type="match status" value="1"/>
</dbReference>
<evidence type="ECO:0000313" key="3">
    <source>
        <dbReference type="Proteomes" id="UP000006281"/>
    </source>
</evidence>
<evidence type="ECO:0000313" key="2">
    <source>
        <dbReference type="EMBL" id="CCH27378.1"/>
    </source>
</evidence>
<dbReference type="InterPro" id="IPR027417">
    <property type="entry name" value="P-loop_NTPase"/>
</dbReference>
<evidence type="ECO:0000259" key="1">
    <source>
        <dbReference type="PROSITE" id="PS50837"/>
    </source>
</evidence>
<keyword evidence="2" id="KW-0067">ATP-binding</keyword>
<proteinExistence type="predicted"/>
<dbReference type="RefSeq" id="WP_015097492.1">
    <property type="nucleotide sequence ID" value="NC_019673.1"/>
</dbReference>
<dbReference type="InterPro" id="IPR007111">
    <property type="entry name" value="NACHT_NTPase"/>
</dbReference>
<keyword evidence="2" id="KW-0547">Nucleotide-binding</keyword>
<dbReference type="Gene3D" id="3.40.50.300">
    <property type="entry name" value="P-loop containing nucleotide triphosphate hydrolases"/>
    <property type="match status" value="1"/>
</dbReference>
<dbReference type="EMBL" id="HE804045">
    <property type="protein sequence ID" value="CCH27378.1"/>
    <property type="molecule type" value="Genomic_DNA"/>
</dbReference>
<dbReference type="STRING" id="1179773.BN6_00460"/>
<dbReference type="PANTHER" id="PTHR46844">
    <property type="entry name" value="SLR5058 PROTEIN"/>
    <property type="match status" value="1"/>
</dbReference>
<dbReference type="Proteomes" id="UP000006281">
    <property type="component" value="Chromosome"/>
</dbReference>
<organism evidence="2 3">
    <name type="scientific">Saccharothrix espanaensis (strain ATCC 51144 / DSM 44229 / JCM 9112 / NBRC 15066 / NRRL 15764)</name>
    <dbReference type="NCBI Taxonomy" id="1179773"/>
    <lineage>
        <taxon>Bacteria</taxon>
        <taxon>Bacillati</taxon>
        <taxon>Actinomycetota</taxon>
        <taxon>Actinomycetes</taxon>
        <taxon>Pseudonocardiales</taxon>
        <taxon>Pseudonocardiaceae</taxon>
        <taxon>Saccharothrix</taxon>
    </lineage>
</organism>